<reference evidence="1" key="1">
    <citation type="submission" date="2021-01" db="EMBL/GenBank/DDBJ databases">
        <authorList>
            <person name="Kaushik A."/>
        </authorList>
    </citation>
    <scope>NUCLEOTIDE SEQUENCE</scope>
    <source>
        <strain evidence="1">Type strain: AG8-Rh-89/</strain>
    </source>
</reference>
<gene>
    <name evidence="1" type="ORF">RDB_LOCUS35060</name>
</gene>
<dbReference type="EMBL" id="CAJMWZ010001948">
    <property type="protein sequence ID" value="CAE6445443.1"/>
    <property type="molecule type" value="Genomic_DNA"/>
</dbReference>
<accession>A0A8H3B1P3</accession>
<organism evidence="1 2">
    <name type="scientific">Rhizoctonia solani</name>
    <dbReference type="NCBI Taxonomy" id="456999"/>
    <lineage>
        <taxon>Eukaryota</taxon>
        <taxon>Fungi</taxon>
        <taxon>Dikarya</taxon>
        <taxon>Basidiomycota</taxon>
        <taxon>Agaricomycotina</taxon>
        <taxon>Agaricomycetes</taxon>
        <taxon>Cantharellales</taxon>
        <taxon>Ceratobasidiaceae</taxon>
        <taxon>Rhizoctonia</taxon>
    </lineage>
</organism>
<dbReference type="AlphaFoldDB" id="A0A8H3B1P3"/>
<proteinExistence type="predicted"/>
<sequence length="192" mass="21936">MIAMGYFAYCCKQKYYRQFLPYDVNPSEKGLQLADTIPRDCTGFKDWVADRITMFENAKIHNIDDTRKVVQPEDGVGADDLGFNVTYDLAWKFADCYIEWTYVIDLDNVAFTIHLRLDNMPPGLENYSYRKGGDLPGVPLEYLSVTVNVWPTPNFDPDLEERQALQPTIVLRPSGVLRLGTNCQCLSGFLSR</sequence>
<comment type="caution">
    <text evidence="1">The sequence shown here is derived from an EMBL/GenBank/DDBJ whole genome shotgun (WGS) entry which is preliminary data.</text>
</comment>
<evidence type="ECO:0000313" key="2">
    <source>
        <dbReference type="Proteomes" id="UP000663850"/>
    </source>
</evidence>
<evidence type="ECO:0000313" key="1">
    <source>
        <dbReference type="EMBL" id="CAE6445443.1"/>
    </source>
</evidence>
<name>A0A8H3B1P3_9AGAM</name>
<protein>
    <submittedName>
        <fullName evidence="1">Uncharacterized protein</fullName>
    </submittedName>
</protein>
<dbReference type="Proteomes" id="UP000663850">
    <property type="component" value="Unassembled WGS sequence"/>
</dbReference>